<dbReference type="EMBL" id="OA916105">
    <property type="protein sequence ID" value="CAD7285973.1"/>
    <property type="molecule type" value="Genomic_DNA"/>
</dbReference>
<dbReference type="AlphaFoldDB" id="A0A7R9C4L6"/>
<sequence>METLAAVLNAVSQDNDDAAVLAKVYDDINEEVKSKTELAKKYKNRVKVLEQEISDLTSEFESDRTDYLETIRKQDQQIKLLQQILDRAQPAIKKESNY</sequence>
<evidence type="ECO:0000256" key="1">
    <source>
        <dbReference type="SAM" id="Coils"/>
    </source>
</evidence>
<organism evidence="2">
    <name type="scientific">Notodromas monacha</name>
    <dbReference type="NCBI Taxonomy" id="399045"/>
    <lineage>
        <taxon>Eukaryota</taxon>
        <taxon>Metazoa</taxon>
        <taxon>Ecdysozoa</taxon>
        <taxon>Arthropoda</taxon>
        <taxon>Crustacea</taxon>
        <taxon>Oligostraca</taxon>
        <taxon>Ostracoda</taxon>
        <taxon>Podocopa</taxon>
        <taxon>Podocopida</taxon>
        <taxon>Cypridocopina</taxon>
        <taxon>Cypridoidea</taxon>
        <taxon>Cyprididae</taxon>
        <taxon>Notodromas</taxon>
    </lineage>
</organism>
<feature type="coiled-coil region" evidence="1">
    <location>
        <begin position="25"/>
        <end position="59"/>
    </location>
</feature>
<protein>
    <submittedName>
        <fullName evidence="2">Uncharacterized protein</fullName>
    </submittedName>
</protein>
<dbReference type="Proteomes" id="UP000678499">
    <property type="component" value="Unassembled WGS sequence"/>
</dbReference>
<proteinExistence type="predicted"/>
<keyword evidence="3" id="KW-1185">Reference proteome</keyword>
<accession>A0A7R9C4L6</accession>
<feature type="non-terminal residue" evidence="2">
    <location>
        <position position="1"/>
    </location>
</feature>
<reference evidence="2" key="1">
    <citation type="submission" date="2020-11" db="EMBL/GenBank/DDBJ databases">
        <authorList>
            <person name="Tran Van P."/>
        </authorList>
    </citation>
    <scope>NUCLEOTIDE SEQUENCE</scope>
</reference>
<dbReference type="SUPFAM" id="SSF58100">
    <property type="entry name" value="Bacterial hemolysins"/>
    <property type="match status" value="1"/>
</dbReference>
<gene>
    <name evidence="2" type="ORF">NMOB1V02_LOCUS13575</name>
</gene>
<keyword evidence="1" id="KW-0175">Coiled coil</keyword>
<evidence type="ECO:0000313" key="3">
    <source>
        <dbReference type="Proteomes" id="UP000678499"/>
    </source>
</evidence>
<dbReference type="EMBL" id="CAJPEX010034068">
    <property type="protein sequence ID" value="CAG0926125.1"/>
    <property type="molecule type" value="Genomic_DNA"/>
</dbReference>
<name>A0A7R9C4L6_9CRUS</name>
<evidence type="ECO:0000313" key="2">
    <source>
        <dbReference type="EMBL" id="CAD7285973.1"/>
    </source>
</evidence>
<dbReference type="OrthoDB" id="3176171at2759"/>